<accession>A0A9Q1FFK9</accession>
<proteinExistence type="predicted"/>
<dbReference type="AlphaFoldDB" id="A0A9Q1FFK9"/>
<gene>
    <name evidence="2" type="ORF">SKAU_G00201150</name>
</gene>
<name>A0A9Q1FFK9_SYNKA</name>
<evidence type="ECO:0000313" key="2">
    <source>
        <dbReference type="EMBL" id="KAJ8357321.1"/>
    </source>
</evidence>
<evidence type="ECO:0000313" key="3">
    <source>
        <dbReference type="Proteomes" id="UP001152622"/>
    </source>
</evidence>
<keyword evidence="3" id="KW-1185">Reference proteome</keyword>
<dbReference type="EMBL" id="JAINUF010000006">
    <property type="protein sequence ID" value="KAJ8357321.1"/>
    <property type="molecule type" value="Genomic_DNA"/>
</dbReference>
<evidence type="ECO:0000256" key="1">
    <source>
        <dbReference type="SAM" id="MobiDB-lite"/>
    </source>
</evidence>
<dbReference type="Proteomes" id="UP001152622">
    <property type="component" value="Chromosome 6"/>
</dbReference>
<feature type="region of interest" description="Disordered" evidence="1">
    <location>
        <begin position="1"/>
        <end position="20"/>
    </location>
</feature>
<organism evidence="2 3">
    <name type="scientific">Synaphobranchus kaupii</name>
    <name type="common">Kaup's arrowtooth eel</name>
    <dbReference type="NCBI Taxonomy" id="118154"/>
    <lineage>
        <taxon>Eukaryota</taxon>
        <taxon>Metazoa</taxon>
        <taxon>Chordata</taxon>
        <taxon>Craniata</taxon>
        <taxon>Vertebrata</taxon>
        <taxon>Euteleostomi</taxon>
        <taxon>Actinopterygii</taxon>
        <taxon>Neopterygii</taxon>
        <taxon>Teleostei</taxon>
        <taxon>Anguilliformes</taxon>
        <taxon>Synaphobranchidae</taxon>
        <taxon>Synaphobranchus</taxon>
    </lineage>
</organism>
<comment type="caution">
    <text evidence="2">The sequence shown here is derived from an EMBL/GenBank/DDBJ whole genome shotgun (WGS) entry which is preliminary data.</text>
</comment>
<reference evidence="2" key="1">
    <citation type="journal article" date="2023" name="Science">
        <title>Genome structures resolve the early diversification of teleost fishes.</title>
        <authorList>
            <person name="Parey E."/>
            <person name="Louis A."/>
            <person name="Montfort J."/>
            <person name="Bouchez O."/>
            <person name="Roques C."/>
            <person name="Iampietro C."/>
            <person name="Lluch J."/>
            <person name="Castinel A."/>
            <person name="Donnadieu C."/>
            <person name="Desvignes T."/>
            <person name="Floi Bucao C."/>
            <person name="Jouanno E."/>
            <person name="Wen M."/>
            <person name="Mejri S."/>
            <person name="Dirks R."/>
            <person name="Jansen H."/>
            <person name="Henkel C."/>
            <person name="Chen W.J."/>
            <person name="Zahm M."/>
            <person name="Cabau C."/>
            <person name="Klopp C."/>
            <person name="Thompson A.W."/>
            <person name="Robinson-Rechavi M."/>
            <person name="Braasch I."/>
            <person name="Lecointre G."/>
            <person name="Bobe J."/>
            <person name="Postlethwait J.H."/>
            <person name="Berthelot C."/>
            <person name="Roest Crollius H."/>
            <person name="Guiguen Y."/>
        </authorList>
    </citation>
    <scope>NUCLEOTIDE SEQUENCE</scope>
    <source>
        <strain evidence="2">WJC10195</strain>
    </source>
</reference>
<protein>
    <submittedName>
        <fullName evidence="2">Uncharacterized protein</fullName>
    </submittedName>
</protein>
<sequence length="87" mass="9201">MTDSIWEPCSAPPQRGGGPMGWSLASGVPVIGALNLLQCEGECAASHLLLCLISLFLTPEQKQGKRSSRNLRGSIFAGNFLASKEQA</sequence>